<dbReference type="PRINTS" id="PR00003">
    <property type="entry name" value="4DISULPHCORE"/>
</dbReference>
<dbReference type="PROSITE" id="PS51390">
    <property type="entry name" value="WAP"/>
    <property type="match status" value="1"/>
</dbReference>
<evidence type="ECO:0000313" key="3">
    <source>
        <dbReference type="EMBL" id="TKR69130.1"/>
    </source>
</evidence>
<organism evidence="3 4">
    <name type="scientific">Steinernema carpocapsae</name>
    <name type="common">Entomopathogenic nematode</name>
    <dbReference type="NCBI Taxonomy" id="34508"/>
    <lineage>
        <taxon>Eukaryota</taxon>
        <taxon>Metazoa</taxon>
        <taxon>Ecdysozoa</taxon>
        <taxon>Nematoda</taxon>
        <taxon>Chromadorea</taxon>
        <taxon>Rhabditida</taxon>
        <taxon>Tylenchina</taxon>
        <taxon>Panagrolaimomorpha</taxon>
        <taxon>Strongyloidoidea</taxon>
        <taxon>Steinernematidae</taxon>
        <taxon>Steinernema</taxon>
    </lineage>
</organism>
<gene>
    <name evidence="3" type="ORF">L596_021324</name>
</gene>
<name>A0A4U5MIB7_STECR</name>
<feature type="domain" description="WAP" evidence="2">
    <location>
        <begin position="160"/>
        <end position="206"/>
    </location>
</feature>
<dbReference type="GO" id="GO:0005576">
    <property type="term" value="C:extracellular region"/>
    <property type="evidence" value="ECO:0007669"/>
    <property type="project" value="InterPro"/>
</dbReference>
<proteinExistence type="predicted"/>
<dbReference type="SUPFAM" id="SSF57256">
    <property type="entry name" value="Elafin-like"/>
    <property type="match status" value="1"/>
</dbReference>
<feature type="signal peptide" evidence="1">
    <location>
        <begin position="1"/>
        <end position="20"/>
    </location>
</feature>
<dbReference type="EMBL" id="AZBU02000007">
    <property type="protein sequence ID" value="TKR69130.1"/>
    <property type="molecule type" value="Genomic_DNA"/>
</dbReference>
<dbReference type="SMART" id="SM00217">
    <property type="entry name" value="WAP"/>
    <property type="match status" value="1"/>
</dbReference>
<sequence>MIRWMVAFGWLLVAAGFVIAGARDYGHPIPSRDIEYVLRCPKCYTEKRGQDRRYRCVREPDCCLPLEPKRNCIVNPCLFFQKSCKEAVYCIAVPCGPDYCTNELYDANFDLIDFNYCNKTSNRAKQRVMLNKSKRVVLVRRSQSQSEIIRNMKVFNPARYHVKPGTCSYKREIIKVCINECSNDSNCPGRQKCCFNGCARRCVAPILQSHNYMNVPIYVSRGH</sequence>
<keyword evidence="1" id="KW-0732">Signal</keyword>
<reference evidence="3 4" key="1">
    <citation type="journal article" date="2015" name="Genome Biol.">
        <title>Comparative genomics of Steinernema reveals deeply conserved gene regulatory networks.</title>
        <authorList>
            <person name="Dillman A.R."/>
            <person name="Macchietto M."/>
            <person name="Porter C.F."/>
            <person name="Rogers A."/>
            <person name="Williams B."/>
            <person name="Antoshechkin I."/>
            <person name="Lee M.M."/>
            <person name="Goodwin Z."/>
            <person name="Lu X."/>
            <person name="Lewis E.E."/>
            <person name="Goodrich-Blair H."/>
            <person name="Stock S.P."/>
            <person name="Adams B.J."/>
            <person name="Sternberg P.W."/>
            <person name="Mortazavi A."/>
        </authorList>
    </citation>
    <scope>NUCLEOTIDE SEQUENCE [LARGE SCALE GENOMIC DNA]</scope>
    <source>
        <strain evidence="3 4">ALL</strain>
    </source>
</reference>
<dbReference type="CDD" id="cd00199">
    <property type="entry name" value="WAP"/>
    <property type="match status" value="1"/>
</dbReference>
<reference evidence="3 4" key="2">
    <citation type="journal article" date="2019" name="G3 (Bethesda)">
        <title>Hybrid Assembly of the Genome of the Entomopathogenic Nematode Steinernema carpocapsae Identifies the X-Chromosome.</title>
        <authorList>
            <person name="Serra L."/>
            <person name="Macchietto M."/>
            <person name="Macias-Munoz A."/>
            <person name="McGill C.J."/>
            <person name="Rodriguez I.M."/>
            <person name="Rodriguez B."/>
            <person name="Murad R."/>
            <person name="Mortazavi A."/>
        </authorList>
    </citation>
    <scope>NUCLEOTIDE SEQUENCE [LARGE SCALE GENOMIC DNA]</scope>
    <source>
        <strain evidence="3 4">ALL</strain>
    </source>
</reference>
<dbReference type="GO" id="GO:0030414">
    <property type="term" value="F:peptidase inhibitor activity"/>
    <property type="evidence" value="ECO:0007669"/>
    <property type="project" value="InterPro"/>
</dbReference>
<protein>
    <recommendedName>
        <fullName evidence="2">WAP domain-containing protein</fullName>
    </recommendedName>
</protein>
<dbReference type="OrthoDB" id="5832458at2759"/>
<evidence type="ECO:0000313" key="4">
    <source>
        <dbReference type="Proteomes" id="UP000298663"/>
    </source>
</evidence>
<feature type="chain" id="PRO_5020335609" description="WAP domain-containing protein" evidence="1">
    <location>
        <begin position="21"/>
        <end position="223"/>
    </location>
</feature>
<dbReference type="Gene3D" id="4.10.75.10">
    <property type="entry name" value="Elafin-like"/>
    <property type="match status" value="1"/>
</dbReference>
<dbReference type="AlphaFoldDB" id="A0A4U5MIB7"/>
<dbReference type="Pfam" id="PF00095">
    <property type="entry name" value="WAP"/>
    <property type="match status" value="1"/>
</dbReference>
<dbReference type="InterPro" id="IPR008197">
    <property type="entry name" value="WAP_dom"/>
</dbReference>
<keyword evidence="4" id="KW-1185">Reference proteome</keyword>
<evidence type="ECO:0000256" key="1">
    <source>
        <dbReference type="SAM" id="SignalP"/>
    </source>
</evidence>
<accession>A0A4U5MIB7</accession>
<dbReference type="InterPro" id="IPR036645">
    <property type="entry name" value="Elafin-like_sf"/>
</dbReference>
<evidence type="ECO:0000259" key="2">
    <source>
        <dbReference type="PROSITE" id="PS51390"/>
    </source>
</evidence>
<comment type="caution">
    <text evidence="3">The sequence shown here is derived from an EMBL/GenBank/DDBJ whole genome shotgun (WGS) entry which is preliminary data.</text>
</comment>
<dbReference type="Proteomes" id="UP000298663">
    <property type="component" value="Unassembled WGS sequence"/>
</dbReference>